<dbReference type="Gene3D" id="3.40.50.720">
    <property type="entry name" value="NAD(P)-binding Rossmann-like Domain"/>
    <property type="match status" value="1"/>
</dbReference>
<accession>A0ABT1L3R4</accession>
<dbReference type="PANTHER" id="PTHR11092:SF0">
    <property type="entry name" value="EPIMERASE FAMILY PROTEIN SDR39U1"/>
    <property type="match status" value="1"/>
</dbReference>
<evidence type="ECO:0000313" key="4">
    <source>
        <dbReference type="EMBL" id="MCP8351845.1"/>
    </source>
</evidence>
<sequence length="295" mass="32569">MNILIFGASGFIGQHLAMALSEHQLTLVSRKSARIQALANQLPHATIQTWDTLADIPLDHIDIVINLCGKSLLGIWTDAFKDELLNSRVTPLNTIATLFGQHNKPPHIICASGVGIYGHQPDNDHLFKESDHAVHPSFLSSLANTCESTLPDNHQKHTCYLRLGAVLDLSGGSLPLMCFPHYFGLGAILGKGTQPFSWVSLSDVIQAFLFAIDQRLTGAYNIVTPIKTTQQDFQKGLAKAMRRPCFIKIPEGIAKHFGQMYQELVLSGQQVSSEKIQQLGFQFKMTEIKGLIRKT</sequence>
<evidence type="ECO:0000313" key="5">
    <source>
        <dbReference type="Proteomes" id="UP001320768"/>
    </source>
</evidence>
<evidence type="ECO:0000259" key="3">
    <source>
        <dbReference type="Pfam" id="PF08338"/>
    </source>
</evidence>
<name>A0ABT1L3R4_9GAMM</name>
<reference evidence="4 5" key="1">
    <citation type="journal article" date="2022" name="Nat. Microbiol.">
        <title>The microbiome of a bacterivorous marine choanoflagellate contains a resource-demanding obligate bacterial associate.</title>
        <authorList>
            <person name="Needham D.M."/>
            <person name="Poirier C."/>
            <person name="Bachy C."/>
            <person name="George E.E."/>
            <person name="Wilken S."/>
            <person name="Yung C.C.M."/>
            <person name="Limardo A.J."/>
            <person name="Morando M."/>
            <person name="Sudek L."/>
            <person name="Malmstrom R.R."/>
            <person name="Keeling P.J."/>
            <person name="Santoro A.E."/>
            <person name="Worden A.Z."/>
        </authorList>
    </citation>
    <scope>NUCLEOTIDE SEQUENCE [LARGE SCALE GENOMIC DNA]</scope>
    <source>
        <strain evidence="4 5">Comchoano-2</strain>
    </source>
</reference>
<dbReference type="EMBL" id="JAKUDN010000001">
    <property type="protein sequence ID" value="MCP8351845.1"/>
    <property type="molecule type" value="Genomic_DNA"/>
</dbReference>
<dbReference type="Proteomes" id="UP001320768">
    <property type="component" value="Unassembled WGS sequence"/>
</dbReference>
<dbReference type="RefSeq" id="WP_258568954.1">
    <property type="nucleotide sequence ID" value="NZ_JAKUDN010000001.1"/>
</dbReference>
<dbReference type="Pfam" id="PF08338">
    <property type="entry name" value="DUF1731"/>
    <property type="match status" value="1"/>
</dbReference>
<dbReference type="InterPro" id="IPR013549">
    <property type="entry name" value="DUF1731"/>
</dbReference>
<keyword evidence="5" id="KW-1185">Reference proteome</keyword>
<proteinExistence type="inferred from homology"/>
<gene>
    <name evidence="4" type="ORF">MKS91_00855</name>
</gene>
<comment type="caution">
    <text evidence="4">The sequence shown here is derived from an EMBL/GenBank/DDBJ whole genome shotgun (WGS) entry which is preliminary data.</text>
</comment>
<feature type="domain" description="NAD-dependent epimerase/dehydratase" evidence="2">
    <location>
        <begin position="3"/>
        <end position="123"/>
    </location>
</feature>
<dbReference type="InterPro" id="IPR010099">
    <property type="entry name" value="SDR39U1"/>
</dbReference>
<evidence type="ECO:0000256" key="1">
    <source>
        <dbReference type="ARBA" id="ARBA00009353"/>
    </source>
</evidence>
<dbReference type="InterPro" id="IPR036291">
    <property type="entry name" value="NAD(P)-bd_dom_sf"/>
</dbReference>
<dbReference type="SUPFAM" id="SSF51735">
    <property type="entry name" value="NAD(P)-binding Rossmann-fold domains"/>
    <property type="match status" value="1"/>
</dbReference>
<protein>
    <submittedName>
        <fullName evidence="4">TIGR01777 family oxidoreductase</fullName>
    </submittedName>
</protein>
<dbReference type="NCBIfam" id="TIGR01777">
    <property type="entry name" value="yfcH"/>
    <property type="match status" value="1"/>
</dbReference>
<feature type="domain" description="DUF1731" evidence="3">
    <location>
        <begin position="257"/>
        <end position="290"/>
    </location>
</feature>
<comment type="similarity">
    <text evidence="1">Belongs to the NAD(P)-dependent epimerase/dehydratase family. SDR39U1 subfamily.</text>
</comment>
<dbReference type="InterPro" id="IPR001509">
    <property type="entry name" value="Epimerase_deHydtase"/>
</dbReference>
<evidence type="ECO:0000259" key="2">
    <source>
        <dbReference type="Pfam" id="PF01370"/>
    </source>
</evidence>
<dbReference type="PANTHER" id="PTHR11092">
    <property type="entry name" value="SUGAR NUCLEOTIDE EPIMERASE RELATED"/>
    <property type="match status" value="1"/>
</dbReference>
<organism evidence="4 5">
    <name type="scientific">Candidatus Synchoanobacter obligatus</name>
    <dbReference type="NCBI Taxonomy" id="2919597"/>
    <lineage>
        <taxon>Bacteria</taxon>
        <taxon>Pseudomonadati</taxon>
        <taxon>Pseudomonadota</taxon>
        <taxon>Gammaproteobacteria</taxon>
        <taxon>Candidatus Comchoanobacterales</taxon>
        <taxon>Candidatus Comchoanobacteraceae</taxon>
        <taxon>Candidatus Synchoanobacter</taxon>
    </lineage>
</organism>
<dbReference type="Pfam" id="PF01370">
    <property type="entry name" value="Epimerase"/>
    <property type="match status" value="1"/>
</dbReference>